<dbReference type="GO" id="GO:0004810">
    <property type="term" value="F:CCA tRNA nucleotidyltransferase activity"/>
    <property type="evidence" value="ECO:0007669"/>
    <property type="project" value="InterPro"/>
</dbReference>
<dbReference type="GO" id="GO:0009228">
    <property type="term" value="P:thiamine biosynthetic process"/>
    <property type="evidence" value="ECO:0007669"/>
    <property type="project" value="UniProtKB-KW"/>
</dbReference>
<keyword evidence="8 19" id="KW-0694">RNA-binding</keyword>
<dbReference type="PANTHER" id="PTHR43209:SF1">
    <property type="entry name" value="TRNA SULFURTRANSFERASE"/>
    <property type="match status" value="1"/>
</dbReference>
<dbReference type="EC" id="2.8.1.4" evidence="14 19"/>
<dbReference type="Pfam" id="PF02926">
    <property type="entry name" value="THUMP"/>
    <property type="match status" value="1"/>
</dbReference>
<dbReference type="Proteomes" id="UP001171751">
    <property type="component" value="Unassembled WGS sequence"/>
</dbReference>
<organism evidence="21 22">
    <name type="scientific">Atopococcus tabaci</name>
    <dbReference type="NCBI Taxonomy" id="269774"/>
    <lineage>
        <taxon>Bacteria</taxon>
        <taxon>Bacillati</taxon>
        <taxon>Bacillota</taxon>
        <taxon>Bacilli</taxon>
        <taxon>Lactobacillales</taxon>
        <taxon>Carnobacteriaceae</taxon>
        <taxon>Atopococcus</taxon>
    </lineage>
</organism>
<evidence type="ECO:0000256" key="19">
    <source>
        <dbReference type="HAMAP-Rule" id="MF_00021"/>
    </source>
</evidence>
<protein>
    <recommendedName>
        <fullName evidence="15 19">Probable tRNA sulfurtransferase</fullName>
        <ecNumber evidence="14 19">2.8.1.4</ecNumber>
    </recommendedName>
    <alternativeName>
        <fullName evidence="16 19">Sulfur carrier protein ThiS sulfurtransferase</fullName>
    </alternativeName>
    <alternativeName>
        <fullName evidence="17 19">Thiamine biosynthesis protein ThiI</fullName>
    </alternativeName>
    <alternativeName>
        <fullName evidence="18 19">tRNA 4-thiouridine synthase</fullName>
    </alternativeName>
</protein>
<feature type="binding site" evidence="19">
    <location>
        <position position="287"/>
    </location>
    <ligand>
        <name>ATP</name>
        <dbReference type="ChEBI" id="CHEBI:30616"/>
    </ligand>
</feature>
<dbReference type="SUPFAM" id="SSF143437">
    <property type="entry name" value="THUMP domain-like"/>
    <property type="match status" value="1"/>
</dbReference>
<feature type="domain" description="THUMP" evidence="20">
    <location>
        <begin position="60"/>
        <end position="165"/>
    </location>
</feature>
<comment type="similarity">
    <text evidence="13 19">Belongs to the ThiI family.</text>
</comment>
<evidence type="ECO:0000256" key="3">
    <source>
        <dbReference type="ARBA" id="ARBA00022490"/>
    </source>
</evidence>
<dbReference type="SUPFAM" id="SSF52402">
    <property type="entry name" value="Adenine nucleotide alpha hydrolases-like"/>
    <property type="match status" value="1"/>
</dbReference>
<dbReference type="GO" id="GO:0009229">
    <property type="term" value="P:thiamine diphosphate biosynthetic process"/>
    <property type="evidence" value="ECO:0007669"/>
    <property type="project" value="UniProtKB-UniRule"/>
</dbReference>
<dbReference type="InterPro" id="IPR020536">
    <property type="entry name" value="ThiI_AANH"/>
</dbReference>
<evidence type="ECO:0000256" key="14">
    <source>
        <dbReference type="ARBA" id="ARBA00066827"/>
    </source>
</evidence>
<evidence type="ECO:0000256" key="12">
    <source>
        <dbReference type="ARBA" id="ARBA00058382"/>
    </source>
</evidence>
<accession>A0AA43UCH5</accession>
<evidence type="ECO:0000256" key="6">
    <source>
        <dbReference type="ARBA" id="ARBA00022741"/>
    </source>
</evidence>
<dbReference type="PROSITE" id="PS51165">
    <property type="entry name" value="THUMP"/>
    <property type="match status" value="1"/>
</dbReference>
<comment type="pathway">
    <text evidence="2 19">Cofactor biosynthesis; thiamine diphosphate biosynthesis.</text>
</comment>
<dbReference type="GO" id="GO:0140741">
    <property type="term" value="F:tRNA-uracil-4 sulfurtransferase activity"/>
    <property type="evidence" value="ECO:0007669"/>
    <property type="project" value="UniProtKB-EC"/>
</dbReference>
<dbReference type="EMBL" id="JAUNQW010000011">
    <property type="protein sequence ID" value="MDO5457437.1"/>
    <property type="molecule type" value="Genomic_DNA"/>
</dbReference>
<dbReference type="SMART" id="SM00981">
    <property type="entry name" value="THUMP"/>
    <property type="match status" value="1"/>
</dbReference>
<feature type="binding site" evidence="19">
    <location>
        <begin position="183"/>
        <end position="184"/>
    </location>
    <ligand>
        <name>ATP</name>
        <dbReference type="ChEBI" id="CHEBI:30616"/>
    </ligand>
</feature>
<dbReference type="InterPro" id="IPR014729">
    <property type="entry name" value="Rossmann-like_a/b/a_fold"/>
</dbReference>
<keyword evidence="5 19" id="KW-0808">Transferase</keyword>
<dbReference type="InterPro" id="IPR054173">
    <property type="entry name" value="ThiI_fer"/>
</dbReference>
<dbReference type="InterPro" id="IPR049961">
    <property type="entry name" value="ThiI_N"/>
</dbReference>
<gene>
    <name evidence="19 21" type="primary">thiI</name>
    <name evidence="21" type="ORF">Q4F26_03745</name>
</gene>
<evidence type="ECO:0000313" key="22">
    <source>
        <dbReference type="Proteomes" id="UP001171751"/>
    </source>
</evidence>
<comment type="catalytic activity">
    <reaction evidence="11 19">
        <text>[ThiS sulfur-carrier protein]-C-terminal Gly-Gly-AMP + S-sulfanyl-L-cysteinyl-[cysteine desulfurase] + AH2 = [ThiS sulfur-carrier protein]-C-terminal-Gly-aminoethanethioate + L-cysteinyl-[cysteine desulfurase] + A + AMP + 2 H(+)</text>
        <dbReference type="Rhea" id="RHEA:43340"/>
        <dbReference type="Rhea" id="RHEA-COMP:12157"/>
        <dbReference type="Rhea" id="RHEA-COMP:12158"/>
        <dbReference type="Rhea" id="RHEA-COMP:12910"/>
        <dbReference type="Rhea" id="RHEA-COMP:19908"/>
        <dbReference type="ChEBI" id="CHEBI:13193"/>
        <dbReference type="ChEBI" id="CHEBI:15378"/>
        <dbReference type="ChEBI" id="CHEBI:17499"/>
        <dbReference type="ChEBI" id="CHEBI:29950"/>
        <dbReference type="ChEBI" id="CHEBI:61963"/>
        <dbReference type="ChEBI" id="CHEBI:90618"/>
        <dbReference type="ChEBI" id="CHEBI:232372"/>
        <dbReference type="ChEBI" id="CHEBI:456215"/>
    </reaction>
</comment>
<keyword evidence="3 19" id="KW-0963">Cytoplasm</keyword>
<dbReference type="NCBIfam" id="TIGR00342">
    <property type="entry name" value="tRNA uracil 4-sulfurtransferase ThiI"/>
    <property type="match status" value="1"/>
</dbReference>
<evidence type="ECO:0000259" key="20">
    <source>
        <dbReference type="PROSITE" id="PS51165"/>
    </source>
</evidence>
<dbReference type="InterPro" id="IPR003720">
    <property type="entry name" value="tRNA_STrfase"/>
</dbReference>
<evidence type="ECO:0000256" key="11">
    <source>
        <dbReference type="ARBA" id="ARBA00052330"/>
    </source>
</evidence>
<evidence type="ECO:0000256" key="17">
    <source>
        <dbReference type="ARBA" id="ARBA00077849"/>
    </source>
</evidence>
<keyword evidence="9 19" id="KW-0784">Thiamine biosynthesis</keyword>
<dbReference type="GO" id="GO:0005829">
    <property type="term" value="C:cytosol"/>
    <property type="evidence" value="ECO:0007669"/>
    <property type="project" value="TreeGrafter"/>
</dbReference>
<dbReference type="CDD" id="cd01712">
    <property type="entry name" value="PPase_ThiI"/>
    <property type="match status" value="1"/>
</dbReference>
<keyword evidence="4 19" id="KW-0820">tRNA-binding</keyword>
<dbReference type="FunFam" id="3.40.50.620:FF:000053">
    <property type="entry name" value="Probable tRNA sulfurtransferase"/>
    <property type="match status" value="1"/>
</dbReference>
<dbReference type="GO" id="GO:0000049">
    <property type="term" value="F:tRNA binding"/>
    <property type="evidence" value="ECO:0007669"/>
    <property type="project" value="UniProtKB-UniRule"/>
</dbReference>
<sequence>MSYSEIMIRYGELSTKGKNKKDFIRKLRSHVQSAISVFPKANVRSNHDRMYIELNGEDYEEVKEKLVNIFGIQSFSPVLQVDKNIEAIEQAVIQVVTELYTSGKTFKIGTRRADKDFPLDTMEINREVGAAVIQALPEIEAKMKNPDIMVNIEIRKQGVFLYTHKVQGAAGFPVGTGGKAMLMLSGGIDSPVAGYLTLKKGVEVEAVHFYSPPYTSPQALDKAKDLTAKLAKYAGSIHFISVPFTEIQEEIKNKTPDSYSMTLNRRFMMRITDRLREERNALAIVTGESIGQVASQTLESMAAINQVTESPVLRPLVSMDKTEIIDLAKKIDSYELSIQPYEDCCTVFAPQRPATKPDLDEVFRLEEKLDIDALVQRAIDGIKIEKIKVEDSTDYKVSEMFADLL</sequence>
<comment type="catalytic activity">
    <reaction evidence="10 19">
        <text>[ThiI sulfur-carrier protein]-S-sulfanyl-L-cysteine + a uridine in tRNA + 2 reduced [2Fe-2S]-[ferredoxin] + ATP + H(+) = [ThiI sulfur-carrier protein]-L-cysteine + a 4-thiouridine in tRNA + 2 oxidized [2Fe-2S]-[ferredoxin] + AMP + diphosphate</text>
        <dbReference type="Rhea" id="RHEA:24176"/>
        <dbReference type="Rhea" id="RHEA-COMP:10000"/>
        <dbReference type="Rhea" id="RHEA-COMP:10001"/>
        <dbReference type="Rhea" id="RHEA-COMP:13337"/>
        <dbReference type="Rhea" id="RHEA-COMP:13338"/>
        <dbReference type="Rhea" id="RHEA-COMP:13339"/>
        <dbReference type="Rhea" id="RHEA-COMP:13340"/>
        <dbReference type="ChEBI" id="CHEBI:15378"/>
        <dbReference type="ChEBI" id="CHEBI:29950"/>
        <dbReference type="ChEBI" id="CHEBI:30616"/>
        <dbReference type="ChEBI" id="CHEBI:33019"/>
        <dbReference type="ChEBI" id="CHEBI:33737"/>
        <dbReference type="ChEBI" id="CHEBI:33738"/>
        <dbReference type="ChEBI" id="CHEBI:61963"/>
        <dbReference type="ChEBI" id="CHEBI:65315"/>
        <dbReference type="ChEBI" id="CHEBI:136798"/>
        <dbReference type="ChEBI" id="CHEBI:456215"/>
        <dbReference type="EC" id="2.8.1.4"/>
    </reaction>
</comment>
<comment type="caution">
    <text evidence="21">The sequence shown here is derived from an EMBL/GenBank/DDBJ whole genome shotgun (WGS) entry which is preliminary data.</text>
</comment>
<dbReference type="GO" id="GO:0052837">
    <property type="term" value="P:thiazole biosynthetic process"/>
    <property type="evidence" value="ECO:0007669"/>
    <property type="project" value="TreeGrafter"/>
</dbReference>
<dbReference type="CDD" id="cd11716">
    <property type="entry name" value="THUMP_ThiI"/>
    <property type="match status" value="1"/>
</dbReference>
<dbReference type="GO" id="GO:0002937">
    <property type="term" value="P:tRNA 4-thiouridine biosynthesis"/>
    <property type="evidence" value="ECO:0007669"/>
    <property type="project" value="TreeGrafter"/>
</dbReference>
<evidence type="ECO:0000256" key="8">
    <source>
        <dbReference type="ARBA" id="ARBA00022884"/>
    </source>
</evidence>
<dbReference type="HAMAP" id="MF_00021">
    <property type="entry name" value="ThiI"/>
    <property type="match status" value="1"/>
</dbReference>
<evidence type="ECO:0000256" key="16">
    <source>
        <dbReference type="ARBA" id="ARBA00075337"/>
    </source>
</evidence>
<proteinExistence type="inferred from homology"/>
<evidence type="ECO:0000256" key="4">
    <source>
        <dbReference type="ARBA" id="ARBA00022555"/>
    </source>
</evidence>
<dbReference type="InterPro" id="IPR049962">
    <property type="entry name" value="THUMP_ThiI"/>
</dbReference>
<feature type="binding site" evidence="19">
    <location>
        <position position="296"/>
    </location>
    <ligand>
        <name>ATP</name>
        <dbReference type="ChEBI" id="CHEBI:30616"/>
    </ligand>
</feature>
<comment type="subcellular location">
    <subcellularLocation>
        <location evidence="1 19">Cytoplasm</location>
    </subcellularLocation>
</comment>
<dbReference type="InterPro" id="IPR004114">
    <property type="entry name" value="THUMP_dom"/>
</dbReference>
<keyword evidence="22" id="KW-1185">Reference proteome</keyword>
<feature type="binding site" evidence="19">
    <location>
        <position position="265"/>
    </location>
    <ligand>
        <name>ATP</name>
        <dbReference type="ChEBI" id="CHEBI:30616"/>
    </ligand>
</feature>
<comment type="function">
    <text evidence="12 19">Catalyzes the ATP-dependent transfer of a sulfur to tRNA to produce 4-thiouridine in position 8 of tRNAs, which functions as a near-UV photosensor. Also catalyzes the transfer of sulfur to the sulfur carrier protein ThiS, forming ThiS-thiocarboxylate. This is a step in the synthesis of thiazole, in the thiamine biosynthesis pathway. The sulfur is donated as persulfide by IscS.</text>
</comment>
<reference evidence="21" key="1">
    <citation type="submission" date="2023-07" db="EMBL/GenBank/DDBJ databases">
        <title>Between Cages and Wild: Unraveling the Impact of Captivity on Animal Microbiomes and Antimicrobial Resistance.</title>
        <authorList>
            <person name="Schmartz G.P."/>
            <person name="Rehner J."/>
            <person name="Schuff M.J."/>
            <person name="Becker S.L."/>
            <person name="Kravczyk M."/>
            <person name="Gurevich A."/>
            <person name="Francke R."/>
            <person name="Mueller R."/>
            <person name="Keller V."/>
            <person name="Keller A."/>
        </authorList>
    </citation>
    <scope>NUCLEOTIDE SEQUENCE</scope>
    <source>
        <strain evidence="21">S39M_St_73</strain>
    </source>
</reference>
<keyword evidence="7 19" id="KW-0067">ATP-binding</keyword>
<feature type="binding site" evidence="19">
    <location>
        <begin position="208"/>
        <end position="209"/>
    </location>
    <ligand>
        <name>ATP</name>
        <dbReference type="ChEBI" id="CHEBI:30616"/>
    </ligand>
</feature>
<evidence type="ECO:0000256" key="2">
    <source>
        <dbReference type="ARBA" id="ARBA00004948"/>
    </source>
</evidence>
<keyword evidence="6 19" id="KW-0547">Nucleotide-binding</keyword>
<dbReference type="InterPro" id="IPR050102">
    <property type="entry name" value="tRNA_sulfurtransferase_ThiI"/>
</dbReference>
<evidence type="ECO:0000256" key="1">
    <source>
        <dbReference type="ARBA" id="ARBA00004496"/>
    </source>
</evidence>
<evidence type="ECO:0000256" key="15">
    <source>
        <dbReference type="ARBA" id="ARBA00071867"/>
    </source>
</evidence>
<dbReference type="Gene3D" id="3.30.2130.30">
    <property type="match status" value="1"/>
</dbReference>
<evidence type="ECO:0000256" key="10">
    <source>
        <dbReference type="ARBA" id="ARBA00050570"/>
    </source>
</evidence>
<dbReference type="Gene3D" id="3.40.50.620">
    <property type="entry name" value="HUPs"/>
    <property type="match status" value="1"/>
</dbReference>
<dbReference type="Pfam" id="PF02568">
    <property type="entry name" value="ThiI"/>
    <property type="match status" value="1"/>
</dbReference>
<dbReference type="PANTHER" id="PTHR43209">
    <property type="entry name" value="TRNA SULFURTRANSFERASE"/>
    <property type="match status" value="1"/>
</dbReference>
<evidence type="ECO:0000256" key="7">
    <source>
        <dbReference type="ARBA" id="ARBA00022840"/>
    </source>
</evidence>
<dbReference type="GO" id="GO:0005524">
    <property type="term" value="F:ATP binding"/>
    <property type="evidence" value="ECO:0007669"/>
    <property type="project" value="UniProtKB-UniRule"/>
</dbReference>
<dbReference type="Pfam" id="PF22025">
    <property type="entry name" value="ThiI_fer"/>
    <property type="match status" value="1"/>
</dbReference>
<evidence type="ECO:0000256" key="9">
    <source>
        <dbReference type="ARBA" id="ARBA00022977"/>
    </source>
</evidence>
<evidence type="ECO:0000256" key="18">
    <source>
        <dbReference type="ARBA" id="ARBA00080570"/>
    </source>
</evidence>
<evidence type="ECO:0000313" key="21">
    <source>
        <dbReference type="EMBL" id="MDO5457437.1"/>
    </source>
</evidence>
<name>A0AA43UCH5_9LACT</name>
<evidence type="ECO:0000256" key="5">
    <source>
        <dbReference type="ARBA" id="ARBA00022679"/>
    </source>
</evidence>
<dbReference type="AlphaFoldDB" id="A0AA43UCH5"/>
<evidence type="ECO:0000256" key="13">
    <source>
        <dbReference type="ARBA" id="ARBA00061472"/>
    </source>
</evidence>